<evidence type="ECO:0000256" key="2">
    <source>
        <dbReference type="SAM" id="MobiDB-lite"/>
    </source>
</evidence>
<sequence length="522" mass="57054">MKKLKNKLLILAPVVAATPAMALSAQTSSTANVNNADTPVNSNESGAPADNQAQALETKKVEYKAAIDALAKSEQANPFLSAAQIEAYKAMADADDVTVEKLDEYLAKANDLATAMLVLSQNASNSMYEKLSKSMYYESKVSEAEDAKTYKAQLSEAKTEADAAIAESTKSDSTLTSKEQVDALNAKFDESYNKGLVSILNVVLNGLNDVTAPVVNAVVTSYYNDLLNKANEQLASETAKLTDETKADIMMVNDSVNTLVVASVKVKEFADSNMDIKVVVNEILANSLIAQEDKDTLKTYYDKLSSSLENKADVAAGEMYVKDADMYEADLTKLSDKYAALKEQHAKTKNYDAILSDAEALNDAQRQTYSDQAKLNAQKSEDPKTVEQFSSLVKTVNDEMVTLRENLSKYEKELKDLLTNDKLPQSNKDAIQAVLNDANELLTKNELNVPVIQNVATNVAREYSKAKEVLAPDYKYAEENKNDPKPTYYEYIAFGAISAVLLVAGLLIALFAGKKRKNKEDK</sequence>
<reference evidence="5 6" key="1">
    <citation type="submission" date="2019-01" db="EMBL/GenBank/DDBJ databases">
        <authorList>
            <consortium name="Pathogen Informatics"/>
        </authorList>
    </citation>
    <scope>NUCLEOTIDE SEQUENCE [LARGE SCALE GENOMIC DNA]</scope>
    <source>
        <strain evidence="5 6">NCTC10179</strain>
    </source>
</reference>
<keyword evidence="6" id="KW-1185">Reference proteome</keyword>
<keyword evidence="1" id="KW-0175">Coiled coil</keyword>
<keyword evidence="4" id="KW-0732">Signal</keyword>
<keyword evidence="3" id="KW-1133">Transmembrane helix</keyword>
<feature type="transmembrane region" description="Helical" evidence="3">
    <location>
        <begin position="491"/>
        <end position="512"/>
    </location>
</feature>
<evidence type="ECO:0000256" key="4">
    <source>
        <dbReference type="SAM" id="SignalP"/>
    </source>
</evidence>
<dbReference type="Proteomes" id="UP000289497">
    <property type="component" value="Chromosome"/>
</dbReference>
<evidence type="ECO:0000313" key="5">
    <source>
        <dbReference type="EMBL" id="VEU76124.1"/>
    </source>
</evidence>
<keyword evidence="3" id="KW-0472">Membrane</keyword>
<dbReference type="RefSeq" id="WP_036433900.1">
    <property type="nucleotide sequence ID" value="NZ_LR215039.1"/>
</dbReference>
<dbReference type="KEGG" id="mcou:NCTC10179_00290"/>
<name>A0A449B698_9BACT</name>
<evidence type="ECO:0000256" key="1">
    <source>
        <dbReference type="SAM" id="Coils"/>
    </source>
</evidence>
<evidence type="ECO:0000256" key="3">
    <source>
        <dbReference type="SAM" id="Phobius"/>
    </source>
</evidence>
<evidence type="ECO:0000313" key="6">
    <source>
        <dbReference type="Proteomes" id="UP000289497"/>
    </source>
</evidence>
<gene>
    <name evidence="5" type="ORF">NCTC10179_00290</name>
</gene>
<feature type="region of interest" description="Disordered" evidence="2">
    <location>
        <begin position="27"/>
        <end position="50"/>
    </location>
</feature>
<feature type="signal peptide" evidence="4">
    <location>
        <begin position="1"/>
        <end position="22"/>
    </location>
</feature>
<protein>
    <submittedName>
        <fullName evidence="5">Uncharacterized protein</fullName>
    </submittedName>
</protein>
<dbReference type="EMBL" id="LR215039">
    <property type="protein sequence ID" value="VEU76124.1"/>
    <property type="molecule type" value="Genomic_DNA"/>
</dbReference>
<dbReference type="AlphaFoldDB" id="A0A449B698"/>
<proteinExistence type="predicted"/>
<keyword evidence="3" id="KW-0812">Transmembrane</keyword>
<feature type="coiled-coil region" evidence="1">
    <location>
        <begin position="393"/>
        <end position="420"/>
    </location>
</feature>
<dbReference type="OrthoDB" id="9861345at2"/>
<feature type="chain" id="PRO_5019504142" evidence="4">
    <location>
        <begin position="23"/>
        <end position="522"/>
    </location>
</feature>
<accession>A0A449B698</accession>
<organism evidence="5 6">
    <name type="scientific">Mycoplasmopsis columboralis</name>
    <dbReference type="NCBI Taxonomy" id="171282"/>
    <lineage>
        <taxon>Bacteria</taxon>
        <taxon>Bacillati</taxon>
        <taxon>Mycoplasmatota</taxon>
        <taxon>Mycoplasmoidales</taxon>
        <taxon>Metamycoplasmataceae</taxon>
        <taxon>Mycoplasmopsis</taxon>
    </lineage>
</organism>